<dbReference type="PROSITE" id="PS51379">
    <property type="entry name" value="4FE4S_FER_2"/>
    <property type="match status" value="2"/>
</dbReference>
<dbReference type="InterPro" id="IPR007160">
    <property type="entry name" value="DUF362"/>
</dbReference>
<evidence type="ECO:0000313" key="7">
    <source>
        <dbReference type="Proteomes" id="UP000809243"/>
    </source>
</evidence>
<reference evidence="6" key="1">
    <citation type="submission" date="2021-01" db="EMBL/GenBank/DDBJ databases">
        <title>Active Sulfur Cycling in an Early Earth Analoge.</title>
        <authorList>
            <person name="Hahn C.R."/>
            <person name="Youssef N.H."/>
            <person name="Elshahed M."/>
        </authorList>
    </citation>
    <scope>NUCLEOTIDE SEQUENCE</scope>
    <source>
        <strain evidence="6">Zod_Metabat.1151</strain>
    </source>
</reference>
<dbReference type="PANTHER" id="PTHR43687:SF1">
    <property type="entry name" value="FERREDOXIN III"/>
    <property type="match status" value="1"/>
</dbReference>
<feature type="domain" description="4Fe-4S ferredoxin-type" evidence="5">
    <location>
        <begin position="169"/>
        <end position="198"/>
    </location>
</feature>
<keyword evidence="1" id="KW-0004">4Fe-4S</keyword>
<dbReference type="InterPro" id="IPR050572">
    <property type="entry name" value="Fe-S_Ferredoxin"/>
</dbReference>
<organism evidence="6 7">
    <name type="scientific">Candidatus Iainarchaeum sp</name>
    <dbReference type="NCBI Taxonomy" id="3101447"/>
    <lineage>
        <taxon>Archaea</taxon>
        <taxon>Candidatus Iainarchaeota</taxon>
        <taxon>Candidatus Iainarchaeia</taxon>
        <taxon>Candidatus Iainarchaeales</taxon>
        <taxon>Candidatus Iainarchaeaceae</taxon>
        <taxon>Candidatus Iainarchaeum</taxon>
    </lineage>
</organism>
<accession>A0A939CAF4</accession>
<dbReference type="AlphaFoldDB" id="A0A939CAF4"/>
<dbReference type="GO" id="GO:0046872">
    <property type="term" value="F:metal ion binding"/>
    <property type="evidence" value="ECO:0007669"/>
    <property type="project" value="UniProtKB-KW"/>
</dbReference>
<evidence type="ECO:0000313" key="6">
    <source>
        <dbReference type="EMBL" id="MBN2067715.1"/>
    </source>
</evidence>
<dbReference type="EMBL" id="JAFGDB010000077">
    <property type="protein sequence ID" value="MBN2067715.1"/>
    <property type="molecule type" value="Genomic_DNA"/>
</dbReference>
<feature type="domain" description="4Fe-4S ferredoxin-type" evidence="5">
    <location>
        <begin position="199"/>
        <end position="227"/>
    </location>
</feature>
<protein>
    <submittedName>
        <fullName evidence="6">DUF362 domain-containing protein</fullName>
    </submittedName>
</protein>
<dbReference type="InterPro" id="IPR017896">
    <property type="entry name" value="4Fe4S_Fe-S-bd"/>
</dbReference>
<dbReference type="InterPro" id="IPR017900">
    <property type="entry name" value="4Fe4S_Fe_S_CS"/>
</dbReference>
<evidence type="ECO:0000256" key="1">
    <source>
        <dbReference type="ARBA" id="ARBA00022485"/>
    </source>
</evidence>
<comment type="caution">
    <text evidence="6">The sequence shown here is derived from an EMBL/GenBank/DDBJ whole genome shotgun (WGS) entry which is preliminary data.</text>
</comment>
<dbReference type="SUPFAM" id="SSF54862">
    <property type="entry name" value="4Fe-4S ferredoxins"/>
    <property type="match status" value="1"/>
</dbReference>
<dbReference type="Proteomes" id="UP000809243">
    <property type="component" value="Unassembled WGS sequence"/>
</dbReference>
<keyword evidence="3" id="KW-0408">Iron</keyword>
<sequence length="334" mass="37250">MSKVYFIKDNFIKKLEPTLKKFPLEKWNGKSVAVKLHMGEYGNLNYVRPPIAGRIVEILKEAGANPFLYDSTTKYKVKRYTVEDYYETARKNGFTEETMGCPIVISNNGIEKDGKLFPVHVIKEIAEADAMLVLSHCKGHPFTSLGAAIKNIGMGCIDRDTKKLCHDKANMVVDLEKCVGCGICINVCPVNAIRVEGKKAVIDYEKCWGCAKCFKACNQQAMSPKELMPDTALASCTLPVLECFDKKDLLYVNVLMDISEMCDCHGDAKLGEMPDIGFLVSDNILAIDSASADLINKAFGKDFFDSIGYRDPKLQVKWLEEQGYGNSDYELVEV</sequence>
<evidence type="ECO:0000256" key="3">
    <source>
        <dbReference type="ARBA" id="ARBA00023004"/>
    </source>
</evidence>
<dbReference type="PROSITE" id="PS00198">
    <property type="entry name" value="4FE4S_FER_1"/>
    <property type="match status" value="1"/>
</dbReference>
<evidence type="ECO:0000259" key="5">
    <source>
        <dbReference type="PROSITE" id="PS51379"/>
    </source>
</evidence>
<dbReference type="GO" id="GO:0016491">
    <property type="term" value="F:oxidoreductase activity"/>
    <property type="evidence" value="ECO:0007669"/>
    <property type="project" value="UniProtKB-ARBA"/>
</dbReference>
<proteinExistence type="predicted"/>
<gene>
    <name evidence="6" type="ORF">JW744_04570</name>
</gene>
<dbReference type="GO" id="GO:0051539">
    <property type="term" value="F:4 iron, 4 sulfur cluster binding"/>
    <property type="evidence" value="ECO:0007669"/>
    <property type="project" value="UniProtKB-KW"/>
</dbReference>
<dbReference type="Pfam" id="PF12838">
    <property type="entry name" value="Fer4_7"/>
    <property type="match status" value="1"/>
</dbReference>
<evidence type="ECO:0000256" key="2">
    <source>
        <dbReference type="ARBA" id="ARBA00022723"/>
    </source>
</evidence>
<name>A0A939CAF4_9ARCH</name>
<evidence type="ECO:0000256" key="4">
    <source>
        <dbReference type="ARBA" id="ARBA00023014"/>
    </source>
</evidence>
<keyword evidence="2" id="KW-0479">Metal-binding</keyword>
<dbReference type="PANTHER" id="PTHR43687">
    <property type="entry name" value="ADENYLYLSULFATE REDUCTASE, BETA SUBUNIT"/>
    <property type="match status" value="1"/>
</dbReference>
<dbReference type="Gene3D" id="3.30.70.20">
    <property type="match status" value="2"/>
</dbReference>
<keyword evidence="4" id="KW-0411">Iron-sulfur</keyword>
<dbReference type="Pfam" id="PF04015">
    <property type="entry name" value="DUF362"/>
    <property type="match status" value="1"/>
</dbReference>